<proteinExistence type="predicted"/>
<evidence type="ECO:0000313" key="2">
    <source>
        <dbReference type="EMBL" id="AXC12254.1"/>
    </source>
</evidence>
<evidence type="ECO:0000313" key="3">
    <source>
        <dbReference type="Proteomes" id="UP000253606"/>
    </source>
</evidence>
<organism evidence="2 3">
    <name type="scientific">Acidisarcina polymorpha</name>
    <dbReference type="NCBI Taxonomy" id="2211140"/>
    <lineage>
        <taxon>Bacteria</taxon>
        <taxon>Pseudomonadati</taxon>
        <taxon>Acidobacteriota</taxon>
        <taxon>Terriglobia</taxon>
        <taxon>Terriglobales</taxon>
        <taxon>Acidobacteriaceae</taxon>
        <taxon>Acidisarcina</taxon>
    </lineage>
</organism>
<feature type="compositionally biased region" description="Acidic residues" evidence="1">
    <location>
        <begin position="40"/>
        <end position="49"/>
    </location>
</feature>
<dbReference type="Proteomes" id="UP000253606">
    <property type="component" value="Chromosome"/>
</dbReference>
<protein>
    <submittedName>
        <fullName evidence="2">Uncharacterized protein</fullName>
    </submittedName>
</protein>
<reference evidence="2 3" key="1">
    <citation type="journal article" date="2018" name="Front. Microbiol.">
        <title>Hydrolytic Capabilities as a Key to Environmental Success: Chitinolytic and Cellulolytic Acidobacteria From Acidic Sub-arctic Soils and Boreal Peatlands.</title>
        <authorList>
            <person name="Belova S.E."/>
            <person name="Ravin N.V."/>
            <person name="Pankratov T.A."/>
            <person name="Rakitin A.L."/>
            <person name="Ivanova A.A."/>
            <person name="Beletsky A.V."/>
            <person name="Mardanov A.V."/>
            <person name="Sinninghe Damste J.S."/>
            <person name="Dedysh S.N."/>
        </authorList>
    </citation>
    <scope>NUCLEOTIDE SEQUENCE [LARGE SCALE GENOMIC DNA]</scope>
    <source>
        <strain evidence="2 3">SBC82</strain>
    </source>
</reference>
<feature type="region of interest" description="Disordered" evidence="1">
    <location>
        <begin position="1"/>
        <end position="49"/>
    </location>
</feature>
<dbReference type="KEGG" id="abas:ACPOL_2952"/>
<gene>
    <name evidence="2" type="ORF">ACPOL_2952</name>
</gene>
<evidence type="ECO:0000256" key="1">
    <source>
        <dbReference type="SAM" id="MobiDB-lite"/>
    </source>
</evidence>
<sequence length="49" mass="5235">MSLSNSISAPAAPEPDIDHGNPRAEKRRGGHTAFILLDDSVTDPPDDLH</sequence>
<dbReference type="EMBL" id="CP030840">
    <property type="protein sequence ID" value="AXC12254.1"/>
    <property type="molecule type" value="Genomic_DNA"/>
</dbReference>
<accession>A0A2Z5G0G4</accession>
<name>A0A2Z5G0G4_9BACT</name>
<keyword evidence="3" id="KW-1185">Reference proteome</keyword>
<dbReference type="AlphaFoldDB" id="A0A2Z5G0G4"/>